<evidence type="ECO:0000256" key="7">
    <source>
        <dbReference type="ARBA" id="ARBA00022840"/>
    </source>
</evidence>
<name>A0A381T3V7_9ZZZZ</name>
<dbReference type="InterPro" id="IPR027417">
    <property type="entry name" value="P-loop_NTPase"/>
</dbReference>
<organism evidence="10">
    <name type="scientific">marine metagenome</name>
    <dbReference type="NCBI Taxonomy" id="408172"/>
    <lineage>
        <taxon>unclassified sequences</taxon>
        <taxon>metagenomes</taxon>
        <taxon>ecological metagenomes</taxon>
    </lineage>
</organism>
<dbReference type="EC" id="2.7.4.9" evidence="2"/>
<dbReference type="CDD" id="cd01672">
    <property type="entry name" value="TMPK"/>
    <property type="match status" value="1"/>
</dbReference>
<dbReference type="Pfam" id="PF02223">
    <property type="entry name" value="Thymidylate_kin"/>
    <property type="match status" value="1"/>
</dbReference>
<dbReference type="EMBL" id="UINC01003678">
    <property type="protein sequence ID" value="SVA08363.1"/>
    <property type="molecule type" value="Genomic_DNA"/>
</dbReference>
<keyword evidence="4" id="KW-0545">Nucleotide biosynthesis</keyword>
<dbReference type="AlphaFoldDB" id="A0A381T3V7"/>
<evidence type="ECO:0000256" key="5">
    <source>
        <dbReference type="ARBA" id="ARBA00022741"/>
    </source>
</evidence>
<dbReference type="Gene3D" id="3.40.50.300">
    <property type="entry name" value="P-loop containing nucleotide triphosphate hydrolases"/>
    <property type="match status" value="1"/>
</dbReference>
<accession>A0A381T3V7</accession>
<dbReference type="NCBIfam" id="TIGR00041">
    <property type="entry name" value="DTMP_kinase"/>
    <property type="match status" value="1"/>
</dbReference>
<keyword evidence="7" id="KW-0067">ATP-binding</keyword>
<dbReference type="GO" id="GO:0005829">
    <property type="term" value="C:cytosol"/>
    <property type="evidence" value="ECO:0007669"/>
    <property type="project" value="TreeGrafter"/>
</dbReference>
<dbReference type="GO" id="GO:0006233">
    <property type="term" value="P:dTDP biosynthetic process"/>
    <property type="evidence" value="ECO:0007669"/>
    <property type="project" value="InterPro"/>
</dbReference>
<keyword evidence="5" id="KW-0547">Nucleotide-binding</keyword>
<reference evidence="10" key="1">
    <citation type="submission" date="2018-05" db="EMBL/GenBank/DDBJ databases">
        <authorList>
            <person name="Lanie J.A."/>
            <person name="Ng W.-L."/>
            <person name="Kazmierczak K.M."/>
            <person name="Andrzejewski T.M."/>
            <person name="Davidsen T.M."/>
            <person name="Wayne K.J."/>
            <person name="Tettelin H."/>
            <person name="Glass J.I."/>
            <person name="Rusch D."/>
            <person name="Podicherti R."/>
            <person name="Tsui H.-C.T."/>
            <person name="Winkler M.E."/>
        </authorList>
    </citation>
    <scope>NUCLEOTIDE SEQUENCE</scope>
</reference>
<evidence type="ECO:0000256" key="2">
    <source>
        <dbReference type="ARBA" id="ARBA00012980"/>
    </source>
</evidence>
<evidence type="ECO:0000259" key="9">
    <source>
        <dbReference type="Pfam" id="PF02223"/>
    </source>
</evidence>
<dbReference type="HAMAP" id="MF_00165">
    <property type="entry name" value="Thymidylate_kinase"/>
    <property type="match status" value="1"/>
</dbReference>
<evidence type="ECO:0000256" key="8">
    <source>
        <dbReference type="ARBA" id="ARBA00048743"/>
    </source>
</evidence>
<evidence type="ECO:0000256" key="6">
    <source>
        <dbReference type="ARBA" id="ARBA00022777"/>
    </source>
</evidence>
<sequence>MQKNRGLFITIEGVEGVGKSTNIDTIKGYLTQNKIDFVITREPGGTLIAEKIRDLLLEINNGEKLSELSELLLIFASRAQHLEKLIKPALAEGKWVICDRFTDATYAYQGGGRGLDWGKISQLEELVQGDLRPDLTIILDLNPQLGLERVKSRGEMDRFEQEKIGFFTKVRAAYLKLAAADPERCIVIDASNELAEVSAQLLTTLDNKLTKLLRNG</sequence>
<dbReference type="SUPFAM" id="SSF52540">
    <property type="entry name" value="P-loop containing nucleoside triphosphate hydrolases"/>
    <property type="match status" value="1"/>
</dbReference>
<evidence type="ECO:0000256" key="1">
    <source>
        <dbReference type="ARBA" id="ARBA00009776"/>
    </source>
</evidence>
<keyword evidence="6" id="KW-0418">Kinase</keyword>
<dbReference type="GO" id="GO:0005524">
    <property type="term" value="F:ATP binding"/>
    <property type="evidence" value="ECO:0007669"/>
    <property type="project" value="UniProtKB-KW"/>
</dbReference>
<gene>
    <name evidence="10" type="ORF">METZ01_LOCUS61217</name>
</gene>
<dbReference type="InterPro" id="IPR018094">
    <property type="entry name" value="Thymidylate_kinase"/>
</dbReference>
<evidence type="ECO:0000313" key="10">
    <source>
        <dbReference type="EMBL" id="SVA08363.1"/>
    </source>
</evidence>
<keyword evidence="3" id="KW-0808">Transferase</keyword>
<evidence type="ECO:0000256" key="4">
    <source>
        <dbReference type="ARBA" id="ARBA00022727"/>
    </source>
</evidence>
<feature type="domain" description="Thymidylate kinase-like" evidence="9">
    <location>
        <begin position="11"/>
        <end position="200"/>
    </location>
</feature>
<protein>
    <recommendedName>
        <fullName evidence="2">dTMP kinase</fullName>
        <ecNumber evidence="2">2.7.4.9</ecNumber>
    </recommendedName>
</protein>
<dbReference type="GO" id="GO:0004798">
    <property type="term" value="F:dTMP kinase activity"/>
    <property type="evidence" value="ECO:0007669"/>
    <property type="project" value="UniProtKB-EC"/>
</dbReference>
<dbReference type="PANTHER" id="PTHR10344">
    <property type="entry name" value="THYMIDYLATE KINASE"/>
    <property type="match status" value="1"/>
</dbReference>
<comment type="catalytic activity">
    <reaction evidence="8">
        <text>dTMP + ATP = dTDP + ADP</text>
        <dbReference type="Rhea" id="RHEA:13517"/>
        <dbReference type="ChEBI" id="CHEBI:30616"/>
        <dbReference type="ChEBI" id="CHEBI:58369"/>
        <dbReference type="ChEBI" id="CHEBI:63528"/>
        <dbReference type="ChEBI" id="CHEBI:456216"/>
        <dbReference type="EC" id="2.7.4.9"/>
    </reaction>
</comment>
<proteinExistence type="inferred from homology"/>
<dbReference type="GO" id="GO:0006235">
    <property type="term" value="P:dTTP biosynthetic process"/>
    <property type="evidence" value="ECO:0007669"/>
    <property type="project" value="TreeGrafter"/>
</dbReference>
<dbReference type="InterPro" id="IPR039430">
    <property type="entry name" value="Thymidylate_kin-like_dom"/>
</dbReference>
<dbReference type="GO" id="GO:0006227">
    <property type="term" value="P:dUDP biosynthetic process"/>
    <property type="evidence" value="ECO:0007669"/>
    <property type="project" value="TreeGrafter"/>
</dbReference>
<comment type="similarity">
    <text evidence="1">Belongs to the thymidylate kinase family.</text>
</comment>
<evidence type="ECO:0000256" key="3">
    <source>
        <dbReference type="ARBA" id="ARBA00022679"/>
    </source>
</evidence>
<dbReference type="PANTHER" id="PTHR10344:SF4">
    <property type="entry name" value="UMP-CMP KINASE 2, MITOCHONDRIAL"/>
    <property type="match status" value="1"/>
</dbReference>
<dbReference type="FunFam" id="3.40.50.300:FF:000225">
    <property type="entry name" value="Thymidylate kinase"/>
    <property type="match status" value="1"/>
</dbReference>